<evidence type="ECO:0000256" key="1">
    <source>
        <dbReference type="ARBA" id="ARBA00022723"/>
    </source>
</evidence>
<dbReference type="InterPro" id="IPR050248">
    <property type="entry name" value="Polysacc_deacetylase_ArnD"/>
</dbReference>
<dbReference type="OrthoDB" id="407355at2759"/>
<feature type="chain" id="PRO_5040424239" evidence="4">
    <location>
        <begin position="20"/>
        <end position="368"/>
    </location>
</feature>
<protein>
    <submittedName>
        <fullName evidence="6">Chitin deacetylase</fullName>
    </submittedName>
</protein>
<keyword evidence="2" id="KW-0378">Hydrolase</keyword>
<dbReference type="SUPFAM" id="SSF88713">
    <property type="entry name" value="Glycoside hydrolase/deacetylase"/>
    <property type="match status" value="1"/>
</dbReference>
<feature type="domain" description="NodB homology" evidence="5">
    <location>
        <begin position="95"/>
        <end position="289"/>
    </location>
</feature>
<dbReference type="PANTHER" id="PTHR10587">
    <property type="entry name" value="GLYCOSYL TRANSFERASE-RELATED"/>
    <property type="match status" value="1"/>
</dbReference>
<evidence type="ECO:0000313" key="6">
    <source>
        <dbReference type="EMBL" id="KAF9963282.1"/>
    </source>
</evidence>
<proteinExistence type="predicted"/>
<feature type="compositionally biased region" description="Polar residues" evidence="3">
    <location>
        <begin position="325"/>
        <end position="336"/>
    </location>
</feature>
<dbReference type="GO" id="GO:0004099">
    <property type="term" value="F:chitin deacetylase activity"/>
    <property type="evidence" value="ECO:0007669"/>
    <property type="project" value="UniProtKB-ARBA"/>
</dbReference>
<keyword evidence="4" id="KW-0732">Signal</keyword>
<dbReference type="InterPro" id="IPR011330">
    <property type="entry name" value="Glyco_hydro/deAcase_b/a-brl"/>
</dbReference>
<gene>
    <name evidence="6" type="primary">CDA2_12</name>
    <name evidence="6" type="ORF">BGZ70_007520</name>
</gene>
<evidence type="ECO:0000256" key="2">
    <source>
        <dbReference type="ARBA" id="ARBA00022801"/>
    </source>
</evidence>
<comment type="caution">
    <text evidence="6">The sequence shown here is derived from an EMBL/GenBank/DDBJ whole genome shotgun (WGS) entry which is preliminary data.</text>
</comment>
<feature type="signal peptide" evidence="4">
    <location>
        <begin position="1"/>
        <end position="19"/>
    </location>
</feature>
<feature type="region of interest" description="Disordered" evidence="3">
    <location>
        <begin position="297"/>
        <end position="336"/>
    </location>
</feature>
<evidence type="ECO:0000256" key="4">
    <source>
        <dbReference type="SAM" id="SignalP"/>
    </source>
</evidence>
<dbReference type="Proteomes" id="UP000738359">
    <property type="component" value="Unassembled WGS sequence"/>
</dbReference>
<name>A0A9P6J6A6_MORAP</name>
<evidence type="ECO:0000259" key="5">
    <source>
        <dbReference type="PROSITE" id="PS51677"/>
    </source>
</evidence>
<dbReference type="GO" id="GO:0009272">
    <property type="term" value="P:fungal-type cell wall biogenesis"/>
    <property type="evidence" value="ECO:0007669"/>
    <property type="project" value="UniProtKB-ARBA"/>
</dbReference>
<keyword evidence="1" id="KW-0479">Metal-binding</keyword>
<evidence type="ECO:0000313" key="7">
    <source>
        <dbReference type="Proteomes" id="UP000738359"/>
    </source>
</evidence>
<dbReference type="InterPro" id="IPR002509">
    <property type="entry name" value="NODB_dom"/>
</dbReference>
<dbReference type="AlphaFoldDB" id="A0A9P6J6A6"/>
<reference evidence="6" key="1">
    <citation type="journal article" date="2020" name="Fungal Divers.">
        <title>Resolving the Mortierellaceae phylogeny through synthesis of multi-gene phylogenetics and phylogenomics.</title>
        <authorList>
            <person name="Vandepol N."/>
            <person name="Liber J."/>
            <person name="Desiro A."/>
            <person name="Na H."/>
            <person name="Kennedy M."/>
            <person name="Barry K."/>
            <person name="Grigoriev I.V."/>
            <person name="Miller A.N."/>
            <person name="O'Donnell K."/>
            <person name="Stajich J.E."/>
            <person name="Bonito G."/>
        </authorList>
    </citation>
    <scope>NUCLEOTIDE SEQUENCE</scope>
    <source>
        <strain evidence="6">CK1249</strain>
    </source>
</reference>
<evidence type="ECO:0000256" key="3">
    <source>
        <dbReference type="SAM" id="MobiDB-lite"/>
    </source>
</evidence>
<dbReference type="EMBL" id="JAAAHY010000482">
    <property type="protein sequence ID" value="KAF9963282.1"/>
    <property type="molecule type" value="Genomic_DNA"/>
</dbReference>
<dbReference type="Pfam" id="PF01522">
    <property type="entry name" value="Polysacc_deac_1"/>
    <property type="match status" value="1"/>
</dbReference>
<dbReference type="Gene3D" id="3.20.20.370">
    <property type="entry name" value="Glycoside hydrolase/deacetylase"/>
    <property type="match status" value="1"/>
</dbReference>
<sequence>MKTILSTVGFAILAVAVQAQFNAAAFPPVNEVPPITSPEVQGWLKGLNFADVPALKPNTGNPPTCPALAAIPANACWWTCQGCPADDIETCPTPGDWGLTFDDGPTENTPTLLTTLKQHNMKATFFVMGSNVVRHAEVLKQEVADGHHLASHTWSHHPLTTLSNEQIVAEIKWTEKAVFDITGLRMKYMRPPYGDIDNRVRAVLKKLGYIVIDWTSDAYDSKDFNLNATPNDANALNAAVNKLKTTLMAYGAAPGAKGIITLEHDLYPVTIKYAELLLPVAVQAKLKVKTIAEGLNDASPYQNGAGPQPSGGAKPSGSTGGGKQPSGTGAQTGPTVINGNSAASALSMTNGAMMAAALAVSGAVLAAL</sequence>
<dbReference type="GO" id="GO:0046872">
    <property type="term" value="F:metal ion binding"/>
    <property type="evidence" value="ECO:0007669"/>
    <property type="project" value="UniProtKB-KW"/>
</dbReference>
<accession>A0A9P6J6A6</accession>
<dbReference type="GO" id="GO:0016020">
    <property type="term" value="C:membrane"/>
    <property type="evidence" value="ECO:0007669"/>
    <property type="project" value="TreeGrafter"/>
</dbReference>
<organism evidence="6 7">
    <name type="scientific">Mortierella alpina</name>
    <name type="common">Oleaginous fungus</name>
    <name type="synonym">Mortierella renispora</name>
    <dbReference type="NCBI Taxonomy" id="64518"/>
    <lineage>
        <taxon>Eukaryota</taxon>
        <taxon>Fungi</taxon>
        <taxon>Fungi incertae sedis</taxon>
        <taxon>Mucoromycota</taxon>
        <taxon>Mortierellomycotina</taxon>
        <taxon>Mortierellomycetes</taxon>
        <taxon>Mortierellales</taxon>
        <taxon>Mortierellaceae</taxon>
        <taxon>Mortierella</taxon>
    </lineage>
</organism>
<keyword evidence="7" id="KW-1185">Reference proteome</keyword>
<dbReference type="GO" id="GO:0005975">
    <property type="term" value="P:carbohydrate metabolic process"/>
    <property type="evidence" value="ECO:0007669"/>
    <property type="project" value="InterPro"/>
</dbReference>
<dbReference type="PROSITE" id="PS51677">
    <property type="entry name" value="NODB"/>
    <property type="match status" value="1"/>
</dbReference>
<dbReference type="PANTHER" id="PTHR10587:SF133">
    <property type="entry name" value="CHITIN DEACETYLASE 1-RELATED"/>
    <property type="match status" value="1"/>
</dbReference>